<protein>
    <submittedName>
        <fullName evidence="2">Uncharacterized protein</fullName>
    </submittedName>
</protein>
<dbReference type="EnsemblMetazoa" id="SCAU007310-RA">
    <property type="protein sequence ID" value="SCAU007310-PA"/>
    <property type="gene ID" value="SCAU007310"/>
</dbReference>
<gene>
    <name evidence="2" type="primary">106094618</name>
</gene>
<name>A0A1I8PEG1_STOCA</name>
<accession>A0A1I8PEG1</accession>
<dbReference type="OrthoDB" id="8060192at2759"/>
<feature type="compositionally biased region" description="Polar residues" evidence="1">
    <location>
        <begin position="171"/>
        <end position="214"/>
    </location>
</feature>
<keyword evidence="3" id="KW-1185">Reference proteome</keyword>
<feature type="region of interest" description="Disordered" evidence="1">
    <location>
        <begin position="169"/>
        <end position="225"/>
    </location>
</feature>
<dbReference type="Proteomes" id="UP000095300">
    <property type="component" value="Unassembled WGS sequence"/>
</dbReference>
<organism evidence="2 3">
    <name type="scientific">Stomoxys calcitrans</name>
    <name type="common">Stable fly</name>
    <name type="synonym">Conops calcitrans</name>
    <dbReference type="NCBI Taxonomy" id="35570"/>
    <lineage>
        <taxon>Eukaryota</taxon>
        <taxon>Metazoa</taxon>
        <taxon>Ecdysozoa</taxon>
        <taxon>Arthropoda</taxon>
        <taxon>Hexapoda</taxon>
        <taxon>Insecta</taxon>
        <taxon>Pterygota</taxon>
        <taxon>Neoptera</taxon>
        <taxon>Endopterygota</taxon>
        <taxon>Diptera</taxon>
        <taxon>Brachycera</taxon>
        <taxon>Muscomorpha</taxon>
        <taxon>Muscoidea</taxon>
        <taxon>Muscidae</taxon>
        <taxon>Stomoxys</taxon>
    </lineage>
</organism>
<dbReference type="VEuPathDB" id="VectorBase:SCAU007310"/>
<dbReference type="AlphaFoldDB" id="A0A1I8PEG1"/>
<feature type="compositionally biased region" description="Low complexity" evidence="1">
    <location>
        <begin position="140"/>
        <end position="149"/>
    </location>
</feature>
<proteinExistence type="predicted"/>
<sequence>FANTSTTETATMATTDEHYDIYDQLAAAAASAYTTNIQQLPQPNKRLQKLKKLKIREIQSLALEGGDTGRGYCSCDEQWTGSTTSSSSSSPASTSPPKSPCNATSLLSMVAAPASASISSSATASNAQATMSPLPSQIQTSAPASPTTISTSASSLALLPHTISSEAYAKTSETGSGINEATTNGSGYSRTSKQHQNQPSTFTGSMAPTTSTSAGLLKHHQHHSLTTANDYGSKALQTAVDKINESNFVVLSSSLAAAPPLPSSSTLTGPGSIKTITLRRNPIGATTARLKQQHHVRFSDEKNFSD</sequence>
<evidence type="ECO:0000313" key="3">
    <source>
        <dbReference type="Proteomes" id="UP000095300"/>
    </source>
</evidence>
<reference evidence="2" key="1">
    <citation type="submission" date="2020-05" db="UniProtKB">
        <authorList>
            <consortium name="EnsemblMetazoa"/>
        </authorList>
    </citation>
    <scope>IDENTIFICATION</scope>
    <source>
        <strain evidence="2">USDA</strain>
    </source>
</reference>
<feature type="region of interest" description="Disordered" evidence="1">
    <location>
        <begin position="128"/>
        <end position="149"/>
    </location>
</feature>
<evidence type="ECO:0000256" key="1">
    <source>
        <dbReference type="SAM" id="MobiDB-lite"/>
    </source>
</evidence>
<evidence type="ECO:0000313" key="2">
    <source>
        <dbReference type="EnsemblMetazoa" id="SCAU007310-PA"/>
    </source>
</evidence>